<proteinExistence type="predicted"/>
<feature type="domain" description="Restriction endonuclease type II EcoRII C-terminal" evidence="1">
    <location>
        <begin position="234"/>
        <end position="402"/>
    </location>
</feature>
<dbReference type="OrthoDB" id="9797574at2"/>
<dbReference type="GO" id="GO:0009307">
    <property type="term" value="P:DNA restriction-modification system"/>
    <property type="evidence" value="ECO:0007669"/>
    <property type="project" value="InterPro"/>
</dbReference>
<evidence type="ECO:0000259" key="1">
    <source>
        <dbReference type="Pfam" id="PF09019"/>
    </source>
</evidence>
<gene>
    <name evidence="2" type="ORF">HY29_17740</name>
</gene>
<dbReference type="InterPro" id="IPR015109">
    <property type="entry name" value="Restrct_endonuc_II_EcoRII_C"/>
</dbReference>
<comment type="caution">
    <text evidence="2">The sequence shown here is derived from an EMBL/GenBank/DDBJ whole genome shotgun (WGS) entry which is preliminary data.</text>
</comment>
<keyword evidence="2" id="KW-0540">Nuclease</keyword>
<dbReference type="STRING" id="1280946.HY29_17740"/>
<dbReference type="EMBL" id="AWFF01000060">
    <property type="protein sequence ID" value="KCZ53149.1"/>
    <property type="molecule type" value="Genomic_DNA"/>
</dbReference>
<dbReference type="AlphaFoldDB" id="A0A062U991"/>
<dbReference type="GO" id="GO:0009036">
    <property type="term" value="F:type II site-specific deoxyribonuclease activity"/>
    <property type="evidence" value="ECO:0007669"/>
    <property type="project" value="InterPro"/>
</dbReference>
<protein>
    <submittedName>
        <fullName evidence="2">Type II restriction endonuclease</fullName>
    </submittedName>
</protein>
<dbReference type="GO" id="GO:0003677">
    <property type="term" value="F:DNA binding"/>
    <property type="evidence" value="ECO:0007669"/>
    <property type="project" value="InterPro"/>
</dbReference>
<dbReference type="SUPFAM" id="SSF52980">
    <property type="entry name" value="Restriction endonuclease-like"/>
    <property type="match status" value="1"/>
</dbReference>
<dbReference type="RefSeq" id="WP_034798051.1">
    <property type="nucleotide sequence ID" value="NZ_AWFF01000060.1"/>
</dbReference>
<dbReference type="InterPro" id="IPR011335">
    <property type="entry name" value="Restrct_endonuc-II-like"/>
</dbReference>
<dbReference type="PATRIC" id="fig|1280946.3.peg.2829"/>
<dbReference type="Proteomes" id="UP000027037">
    <property type="component" value="Unassembled WGS sequence"/>
</dbReference>
<reference evidence="2 3" key="1">
    <citation type="journal article" date="2014" name="Antonie Van Leeuwenhoek">
        <title>Hyphomonas beringensis sp. nov. and Hyphomonas chukchiensis sp. nov., isolated from surface seawater of the Bering Sea and Chukchi Sea.</title>
        <authorList>
            <person name="Li C."/>
            <person name="Lai Q."/>
            <person name="Li G."/>
            <person name="Dong C."/>
            <person name="Wang J."/>
            <person name="Liao Y."/>
            <person name="Shao Z."/>
        </authorList>
    </citation>
    <scope>NUCLEOTIDE SEQUENCE [LARGE SCALE GENOMIC DNA]</scope>
    <source>
        <strain evidence="2 3">25B14_1</strain>
    </source>
</reference>
<evidence type="ECO:0000313" key="3">
    <source>
        <dbReference type="Proteomes" id="UP000027037"/>
    </source>
</evidence>
<keyword evidence="2" id="KW-0378">Hydrolase</keyword>
<dbReference type="InterPro" id="IPR038365">
    <property type="entry name" value="EcoRII_C_sf"/>
</dbReference>
<dbReference type="Pfam" id="PF09019">
    <property type="entry name" value="EcoRII-C"/>
    <property type="match status" value="1"/>
</dbReference>
<evidence type="ECO:0000313" key="2">
    <source>
        <dbReference type="EMBL" id="KCZ53149.1"/>
    </source>
</evidence>
<name>A0A062U991_9PROT</name>
<sequence>MKFGSLADLFHGAGAKHLTEVEVNKLISNQHEFQGVGSFRSFLGTPADKKTFPATFIWLDDTEGTEAPRIDAFCTWSDVRRDNPDRSPEYHLYYATDSEPVVHRAKAGDLLVIAQKKDGSLLVLLSPAGSTIAQQLLWLFGLDLQVRSSDTKLLDAGTATSLSLAARFILDELGIEPEEPEPDAFDRLVETFGLKFPTTAVFSDFARASLQGCDPVGAPDDTLLAWMEHEEALFRRLEREIVAKRLKSGFVNDDGADVDGFLSFSLSVQNRRKSRAGFAFGHHVEAILKAHKIRYTREATTEKRNAADFLFPGEAEYQKADFPAAQLHMLAVKTTLKDRWRQVLAEADRISPKHLLTLQPAISAAQTNEMRAQNLQLVLPTPLHCTFQASQQEWLLGVGDFLDLVKT</sequence>
<dbReference type="eggNOG" id="ENOG502Z7XX">
    <property type="taxonomic scope" value="Bacteria"/>
</dbReference>
<organism evidence="2 3">
    <name type="scientific">Hyphomonas beringensis</name>
    <dbReference type="NCBI Taxonomy" id="1280946"/>
    <lineage>
        <taxon>Bacteria</taxon>
        <taxon>Pseudomonadati</taxon>
        <taxon>Pseudomonadota</taxon>
        <taxon>Alphaproteobacteria</taxon>
        <taxon>Hyphomonadales</taxon>
        <taxon>Hyphomonadaceae</taxon>
        <taxon>Hyphomonas</taxon>
    </lineage>
</organism>
<dbReference type="Gene3D" id="3.40.91.80">
    <property type="match status" value="1"/>
</dbReference>
<accession>A0A062U991</accession>
<keyword evidence="2" id="KW-0255">Endonuclease</keyword>
<keyword evidence="3" id="KW-1185">Reference proteome</keyword>